<keyword evidence="1" id="KW-0812">Transmembrane</keyword>
<sequence>MSVLTMIFAQHGVQFFIRLMIYLVLWSLVLIFRVINRKKTQKRMAAQTEYMMAHTEKSADGKYPWEM</sequence>
<keyword evidence="1" id="KW-1133">Transmembrane helix</keyword>
<protein>
    <submittedName>
        <fullName evidence="2">Uncharacterized protein</fullName>
    </submittedName>
</protein>
<feature type="transmembrane region" description="Helical" evidence="1">
    <location>
        <begin position="15"/>
        <end position="35"/>
    </location>
</feature>
<evidence type="ECO:0000313" key="3">
    <source>
        <dbReference type="Proteomes" id="UP001596283"/>
    </source>
</evidence>
<organism evidence="2 3">
    <name type="scientific">Levilactobacillus fujinensis</name>
    <dbReference type="NCBI Taxonomy" id="2486024"/>
    <lineage>
        <taxon>Bacteria</taxon>
        <taxon>Bacillati</taxon>
        <taxon>Bacillota</taxon>
        <taxon>Bacilli</taxon>
        <taxon>Lactobacillales</taxon>
        <taxon>Lactobacillaceae</taxon>
        <taxon>Levilactobacillus</taxon>
    </lineage>
</organism>
<comment type="caution">
    <text evidence="2">The sequence shown here is derived from an EMBL/GenBank/DDBJ whole genome shotgun (WGS) entry which is preliminary data.</text>
</comment>
<keyword evidence="3" id="KW-1185">Reference proteome</keyword>
<accession>A0ABW1TKE4</accession>
<reference evidence="3" key="1">
    <citation type="journal article" date="2019" name="Int. J. Syst. Evol. Microbiol.">
        <title>The Global Catalogue of Microorganisms (GCM) 10K type strain sequencing project: providing services to taxonomists for standard genome sequencing and annotation.</title>
        <authorList>
            <consortium name="The Broad Institute Genomics Platform"/>
            <consortium name="The Broad Institute Genome Sequencing Center for Infectious Disease"/>
            <person name="Wu L."/>
            <person name="Ma J."/>
        </authorList>
    </citation>
    <scope>NUCLEOTIDE SEQUENCE [LARGE SCALE GENOMIC DNA]</scope>
    <source>
        <strain evidence="3">CCM 8908</strain>
    </source>
</reference>
<keyword evidence="1" id="KW-0472">Membrane</keyword>
<dbReference type="Proteomes" id="UP001596283">
    <property type="component" value="Unassembled WGS sequence"/>
</dbReference>
<evidence type="ECO:0000313" key="2">
    <source>
        <dbReference type="EMBL" id="MFC6261544.1"/>
    </source>
</evidence>
<dbReference type="EMBL" id="JBHSSI010000069">
    <property type="protein sequence ID" value="MFC6261544.1"/>
    <property type="molecule type" value="Genomic_DNA"/>
</dbReference>
<evidence type="ECO:0000256" key="1">
    <source>
        <dbReference type="SAM" id="Phobius"/>
    </source>
</evidence>
<name>A0ABW1TKE4_9LACO</name>
<dbReference type="RefSeq" id="WP_125688960.1">
    <property type="nucleotide sequence ID" value="NZ_JBHSSI010000069.1"/>
</dbReference>
<gene>
    <name evidence="2" type="ORF">ACFP1C_11365</name>
</gene>
<proteinExistence type="predicted"/>